<dbReference type="EMBL" id="VCGU01000005">
    <property type="protein sequence ID" value="TRY74871.1"/>
    <property type="molecule type" value="Genomic_DNA"/>
</dbReference>
<protein>
    <submittedName>
        <fullName evidence="2">Uncharacterized protein</fullName>
    </submittedName>
</protein>
<dbReference type="Proteomes" id="UP000318571">
    <property type="component" value="Chromosome 2"/>
</dbReference>
<feature type="compositionally biased region" description="Pro residues" evidence="1">
    <location>
        <begin position="1"/>
        <end position="10"/>
    </location>
</feature>
<name>A0A553PB11_TIGCA</name>
<feature type="region of interest" description="Disordered" evidence="1">
    <location>
        <begin position="114"/>
        <end position="162"/>
    </location>
</feature>
<accession>A0A553PB11</accession>
<comment type="caution">
    <text evidence="2">The sequence shown here is derived from an EMBL/GenBank/DDBJ whole genome shotgun (WGS) entry which is preliminary data.</text>
</comment>
<evidence type="ECO:0000313" key="2">
    <source>
        <dbReference type="EMBL" id="TRY74871.1"/>
    </source>
</evidence>
<proteinExistence type="predicted"/>
<dbReference type="AlphaFoldDB" id="A0A553PB11"/>
<evidence type="ECO:0000256" key="1">
    <source>
        <dbReference type="SAM" id="MobiDB-lite"/>
    </source>
</evidence>
<reference evidence="2 3" key="1">
    <citation type="journal article" date="2018" name="Nat. Ecol. Evol.">
        <title>Genomic signatures of mitonuclear coevolution across populations of Tigriopus californicus.</title>
        <authorList>
            <person name="Barreto F.S."/>
            <person name="Watson E.T."/>
            <person name="Lima T.G."/>
            <person name="Willett C.S."/>
            <person name="Edmands S."/>
            <person name="Li W."/>
            <person name="Burton R.S."/>
        </authorList>
    </citation>
    <scope>NUCLEOTIDE SEQUENCE [LARGE SCALE GENOMIC DNA]</scope>
    <source>
        <strain evidence="2 3">San Diego</strain>
    </source>
</reference>
<gene>
    <name evidence="2" type="ORF">TCAL_07131</name>
</gene>
<feature type="region of interest" description="Disordered" evidence="1">
    <location>
        <begin position="1"/>
        <end position="73"/>
    </location>
</feature>
<keyword evidence="3" id="KW-1185">Reference proteome</keyword>
<sequence length="311" mass="34333">MAQRHPPPPFWGSIDPLFSRPRRPVPPPSSATSSQFIHLHDPDSDLDDAGPHEASASPVIRTQIHDTPTPPAFQVVRNLNFDPRPAPPLPPTQAILESSPDSSCSISQDLFDEGAGASDERMGSPRIETISSGGGVEKWVTPPRDEQPDLGPAPTTSSKKRRKKIGLAAKLDLVWRESQTDRLLKTHIQGVSAFSETPSDGDLCLYIDQVTDYRAFKNLTCHSSIQSDRVYQVAIQPADLPQVPWECLVSGTEIRIPFPFYTSSRLSKDDSIQVIFGIKRLEILDQAVVKSIPESTLFSWQCPCFVPHDPI</sequence>
<organism evidence="2 3">
    <name type="scientific">Tigriopus californicus</name>
    <name type="common">Marine copepod</name>
    <dbReference type="NCBI Taxonomy" id="6832"/>
    <lineage>
        <taxon>Eukaryota</taxon>
        <taxon>Metazoa</taxon>
        <taxon>Ecdysozoa</taxon>
        <taxon>Arthropoda</taxon>
        <taxon>Crustacea</taxon>
        <taxon>Multicrustacea</taxon>
        <taxon>Hexanauplia</taxon>
        <taxon>Copepoda</taxon>
        <taxon>Harpacticoida</taxon>
        <taxon>Harpacticidae</taxon>
        <taxon>Tigriopus</taxon>
    </lineage>
</organism>
<evidence type="ECO:0000313" key="3">
    <source>
        <dbReference type="Proteomes" id="UP000318571"/>
    </source>
</evidence>